<protein>
    <submittedName>
        <fullName evidence="1">Uncharacterized protein</fullName>
    </submittedName>
</protein>
<organism evidence="1 2">
    <name type="scientific">Xenopus laevis</name>
    <name type="common">African clawed frog</name>
    <dbReference type="NCBI Taxonomy" id="8355"/>
    <lineage>
        <taxon>Eukaryota</taxon>
        <taxon>Metazoa</taxon>
        <taxon>Chordata</taxon>
        <taxon>Craniata</taxon>
        <taxon>Vertebrata</taxon>
        <taxon>Euteleostomi</taxon>
        <taxon>Amphibia</taxon>
        <taxon>Batrachia</taxon>
        <taxon>Anura</taxon>
        <taxon>Pipoidea</taxon>
        <taxon>Pipidae</taxon>
        <taxon>Xenopodinae</taxon>
        <taxon>Xenopus</taxon>
        <taxon>Xenopus</taxon>
    </lineage>
</organism>
<reference evidence="2" key="1">
    <citation type="journal article" date="2016" name="Nature">
        <title>Genome evolution in the allotetraploid frog Xenopus laevis.</title>
        <authorList>
            <person name="Session A.M."/>
            <person name="Uno Y."/>
            <person name="Kwon T."/>
            <person name="Chapman J.A."/>
            <person name="Toyoda A."/>
            <person name="Takahashi S."/>
            <person name="Fukui A."/>
            <person name="Hikosaka A."/>
            <person name="Suzuki A."/>
            <person name="Kondo M."/>
            <person name="van Heeringen S.J."/>
            <person name="Quigley I."/>
            <person name="Heinz S."/>
            <person name="Ogino H."/>
            <person name="Ochi H."/>
            <person name="Hellsten U."/>
            <person name="Lyons J.B."/>
            <person name="Simakov O."/>
            <person name="Putnam N."/>
            <person name="Stites J."/>
            <person name="Kuroki Y."/>
            <person name="Tanaka T."/>
            <person name="Michiue T."/>
            <person name="Watanabe M."/>
            <person name="Bogdanovic O."/>
            <person name="Lister R."/>
            <person name="Georgiou G."/>
            <person name="Paranjpe S.S."/>
            <person name="van Kruijsbergen I."/>
            <person name="Shu S."/>
            <person name="Carlson J."/>
            <person name="Kinoshita T."/>
            <person name="Ohta Y."/>
            <person name="Mawaribuchi S."/>
            <person name="Jenkins J."/>
            <person name="Grimwood J."/>
            <person name="Schmutz J."/>
            <person name="Mitros T."/>
            <person name="Mozaffari S.V."/>
            <person name="Suzuki Y."/>
            <person name="Haramoto Y."/>
            <person name="Yamamoto T.S."/>
            <person name="Takagi C."/>
            <person name="Heald R."/>
            <person name="Miller K."/>
            <person name="Haudenschild C."/>
            <person name="Kitzman J."/>
            <person name="Nakayama T."/>
            <person name="Izutsu Y."/>
            <person name="Robert J."/>
            <person name="Fortriede J."/>
            <person name="Burns K."/>
            <person name="Lotay V."/>
            <person name="Karimi K."/>
            <person name="Yasuoka Y."/>
            <person name="Dichmann D.S."/>
            <person name="Flajnik M.F."/>
            <person name="Houston D.W."/>
            <person name="Shendure J."/>
            <person name="DuPasquier L."/>
            <person name="Vize P.D."/>
            <person name="Zorn A.M."/>
            <person name="Ito M."/>
            <person name="Marcotte E.M."/>
            <person name="Wallingford J.B."/>
            <person name="Ito Y."/>
            <person name="Asashima M."/>
            <person name="Ueno N."/>
            <person name="Matsuda Y."/>
            <person name="Veenstra G.J."/>
            <person name="Fujiyama A."/>
            <person name="Harland R.M."/>
            <person name="Taira M."/>
            <person name="Rokhsar D.S."/>
        </authorList>
    </citation>
    <scope>NUCLEOTIDE SEQUENCE [LARGE SCALE GENOMIC DNA]</scope>
    <source>
        <strain evidence="2">J</strain>
    </source>
</reference>
<accession>A0A974D7F2</accession>
<name>A0A974D7F2_XENLA</name>
<evidence type="ECO:0000313" key="2">
    <source>
        <dbReference type="Proteomes" id="UP000694892"/>
    </source>
</evidence>
<evidence type="ECO:0000313" key="1">
    <source>
        <dbReference type="EMBL" id="OCT85656.1"/>
    </source>
</evidence>
<gene>
    <name evidence="1" type="ORF">XELAEV_18023828mg</name>
</gene>
<proteinExistence type="predicted"/>
<dbReference type="Proteomes" id="UP000694892">
    <property type="component" value="Chromosome 4L"/>
</dbReference>
<dbReference type="EMBL" id="CM004472">
    <property type="protein sequence ID" value="OCT85656.1"/>
    <property type="molecule type" value="Genomic_DNA"/>
</dbReference>
<sequence length="109" mass="12475">MRIITVYTAKSILCATLTAFDRVDLGICCKVALCVSLLIPYAKPVLVLEVPSVHLHLLNQSLQLIVRPHRAFWGDFVTWRPISSFLRRPISPNAFPEYAQAKMKKRRRV</sequence>
<dbReference type="AlphaFoldDB" id="A0A974D7F2"/>